<dbReference type="Proteomes" id="UP000011220">
    <property type="component" value="Chromosome"/>
</dbReference>
<accession>L7VRT6</accession>
<dbReference type="AlphaFoldDB" id="L7VRT6"/>
<reference evidence="1 2" key="1">
    <citation type="journal article" date="2013" name="Genome Announc.">
        <title>Complete genome sequence of Clostridium stercorarium subsp. stercorarium strain DSM 8532, a thermophilic degrader of plant cell wall fibers.</title>
        <authorList>
            <person name="Poehlein A."/>
            <person name="Zverlov V.V."/>
            <person name="Daniel R."/>
            <person name="Schwarz W.H."/>
            <person name="Liebl W."/>
        </authorList>
    </citation>
    <scope>NUCLEOTIDE SEQUENCE [LARGE SCALE GENOMIC DNA]</scope>
    <source>
        <strain evidence="2">ATCC 35414 / DSM 8532 / NCIMB 11754</strain>
    </source>
</reference>
<gene>
    <name evidence="1" type="ordered locus">Cst_c12870</name>
</gene>
<evidence type="ECO:0000313" key="1">
    <source>
        <dbReference type="EMBL" id="AGC68278.1"/>
    </source>
</evidence>
<evidence type="ECO:0000313" key="2">
    <source>
        <dbReference type="Proteomes" id="UP000011220"/>
    </source>
</evidence>
<dbReference type="KEGG" id="css:Cst_c12870"/>
<protein>
    <submittedName>
        <fullName evidence="1">Uncharacterized protein</fullName>
    </submittedName>
</protein>
<dbReference type="PATRIC" id="fig|1121335.3.peg.1263"/>
<dbReference type="RefSeq" id="WP_015358964.1">
    <property type="nucleotide sequence ID" value="NC_020134.1"/>
</dbReference>
<organism evidence="1 2">
    <name type="scientific">Thermoclostridium stercorarium (strain ATCC 35414 / DSM 8532 / NCIMB 11754)</name>
    <name type="common">Clostridium stercorarium</name>
    <dbReference type="NCBI Taxonomy" id="1121335"/>
    <lineage>
        <taxon>Bacteria</taxon>
        <taxon>Bacillati</taxon>
        <taxon>Bacillota</taxon>
        <taxon>Clostridia</taxon>
        <taxon>Eubacteriales</taxon>
        <taxon>Oscillospiraceae</taxon>
        <taxon>Thermoclostridium</taxon>
    </lineage>
</organism>
<dbReference type="EMBL" id="CP004044">
    <property type="protein sequence ID" value="AGC68278.1"/>
    <property type="molecule type" value="Genomic_DNA"/>
</dbReference>
<keyword evidence="2" id="KW-1185">Reference proteome</keyword>
<sequence>MKYKLNKKLPYVYKFEESKKLKECKDKLTLEDLKKIASRKDLPLRPVEVHVPESVKKYDRIHISIERAKKLLNLI</sequence>
<proteinExistence type="predicted"/>
<name>L7VRT6_THES1</name>